<evidence type="ECO:0000259" key="1">
    <source>
        <dbReference type="Pfam" id="PF01471"/>
    </source>
</evidence>
<evidence type="ECO:0000313" key="3">
    <source>
        <dbReference type="Proteomes" id="UP000280197"/>
    </source>
</evidence>
<dbReference type="InterPro" id="IPR036366">
    <property type="entry name" value="PGBDSf"/>
</dbReference>
<dbReference type="SUPFAM" id="SSF47090">
    <property type="entry name" value="PGBD-like"/>
    <property type="match status" value="1"/>
</dbReference>
<dbReference type="RefSeq" id="WP_126276489.1">
    <property type="nucleotide sequence ID" value="NZ_CP034463.1"/>
</dbReference>
<gene>
    <name evidence="2" type="ORF">EJC51_45575</name>
</gene>
<organism evidence="2 3">
    <name type="scientific">Streptomyces aquilus</name>
    <dbReference type="NCBI Taxonomy" id="2548456"/>
    <lineage>
        <taxon>Bacteria</taxon>
        <taxon>Bacillati</taxon>
        <taxon>Actinomycetota</taxon>
        <taxon>Actinomycetes</taxon>
        <taxon>Kitasatosporales</taxon>
        <taxon>Streptomycetaceae</taxon>
        <taxon>Streptomyces</taxon>
    </lineage>
</organism>
<dbReference type="KEGG" id="saqu:EJC51_45575"/>
<proteinExistence type="predicted"/>
<dbReference type="EMBL" id="CP034463">
    <property type="protein sequence ID" value="AZP22688.1"/>
    <property type="molecule type" value="Genomic_DNA"/>
</dbReference>
<dbReference type="Gene3D" id="1.10.101.10">
    <property type="entry name" value="PGBD-like superfamily/PGBD"/>
    <property type="match status" value="1"/>
</dbReference>
<dbReference type="AlphaFoldDB" id="A0A3Q9C2F6"/>
<protein>
    <submittedName>
        <fullName evidence="2">Peptidoglycan-binding protein</fullName>
    </submittedName>
</protein>
<dbReference type="InterPro" id="IPR002477">
    <property type="entry name" value="Peptidoglycan-bd-like"/>
</dbReference>
<keyword evidence="3" id="KW-1185">Reference proteome</keyword>
<dbReference type="InterPro" id="IPR036365">
    <property type="entry name" value="PGBD-like_sf"/>
</dbReference>
<dbReference type="Proteomes" id="UP000280197">
    <property type="component" value="Chromosome"/>
</dbReference>
<feature type="domain" description="Peptidoglycan binding-like" evidence="1">
    <location>
        <begin position="33"/>
        <end position="93"/>
    </location>
</feature>
<reference evidence="2 3" key="1">
    <citation type="submission" date="2018-12" db="EMBL/GenBank/DDBJ databases">
        <authorList>
            <person name="Li K."/>
        </authorList>
    </citation>
    <scope>NUCLEOTIDE SEQUENCE [LARGE SCALE GENOMIC DNA]</scope>
    <source>
        <strain evidence="3">CR22</strain>
    </source>
</reference>
<name>A0A3Q9C2F6_9ACTN</name>
<dbReference type="Pfam" id="PF01471">
    <property type="entry name" value="PG_binding_1"/>
    <property type="match status" value="1"/>
</dbReference>
<accession>A0A3Q9C2F6</accession>
<evidence type="ECO:0000313" key="2">
    <source>
        <dbReference type="EMBL" id="AZP22688.1"/>
    </source>
</evidence>
<sequence>MALQLVSARFRGDPILERIRAADTTAYLKSGQSGEHIKAVQFALIDLGNPDYAIPSGATGFFGAETANAVKNFKQDEGLVPSDPVVGVGTITRLDGKWALPNADRDEWLSWTTRLIPEFNFTRKNEMTRLSLGQTFTFNPVCGAIPTKFKDAITGALAELLDYEGSPDGKYSPSASWGASPLDFYHFHVDVDLTPTGYHPSWAGSGSTKDKAGKFFDHAEQLKAKANLVAPQGSPAWTVKYRNLLLAPTSGSSPGMVDQYIDLIKTALANSVAINQPLRLIWHSFEAPIWRPVSMYSTDLRRHWLSSLLQTPSTPLTHPAFVPTSDGYKQHYFELFEPHFLVDQNRVITLFGPTMIETAALANLNMQRIWDAWPPDPVLLKSGAERA</sequence>